<dbReference type="PROSITE" id="PS50943">
    <property type="entry name" value="HTH_CROC1"/>
    <property type="match status" value="1"/>
</dbReference>
<evidence type="ECO:0000313" key="4">
    <source>
        <dbReference type="Proteomes" id="UP000592820"/>
    </source>
</evidence>
<proteinExistence type="predicted"/>
<dbReference type="RefSeq" id="WP_184226196.1">
    <property type="nucleotide sequence ID" value="NZ_JACHDE010000003.1"/>
</dbReference>
<dbReference type="InterPro" id="IPR009492">
    <property type="entry name" value="TniQ"/>
</dbReference>
<feature type="region of interest" description="Disordered" evidence="1">
    <location>
        <begin position="445"/>
        <end position="468"/>
    </location>
</feature>
<name>A0A7W8P0T8_9BURK</name>
<sequence>MTTKVHPVSLPGGWPEDSSPRSAFLGLAPLGVSGDSFEDLASYFRRLGELHLMRPWTLAFRSVAPMIVGMSLTSRSHLADSCYGLSMNGVTEHAAKWVEALSALTLRNDLHLRTLLPLRDIVPALKLLSQTERYCPLCYSDDECNKRPRYNRLLWSLGCVQACPIHHVLLLEVGSLGSDEGRPFFLPGVSRLDGSSLAGEETGPATCEQSRMARMAADLLDDVHHHPDVFAGNCNPAPFLRFATDTLFGGVAMNFAQHLGVGKGELSNWMNGNVRPSLPRLLLIAYCCGCAVSDVILGNKVMLRRVTCSSTPAALTPRRRNGAGRPKEVLLTELQAIVHSGAVRNASEAADHLGVSDKHLRRLAPTLQGMLVQRGAESRRTNTVARREYRFGEFNRSFSALAAENGFLPSRRAVHQDVLKRTGIQFRFAEAQEFLRRAHTLVNTAGEHAMRRPSAGRPKRGNSPAADL</sequence>
<evidence type="ECO:0000256" key="1">
    <source>
        <dbReference type="SAM" id="MobiDB-lite"/>
    </source>
</evidence>
<dbReference type="SUPFAM" id="SSF47413">
    <property type="entry name" value="lambda repressor-like DNA-binding domains"/>
    <property type="match status" value="1"/>
</dbReference>
<comment type="caution">
    <text evidence="3">The sequence shown here is derived from an EMBL/GenBank/DDBJ whole genome shotgun (WGS) entry which is preliminary data.</text>
</comment>
<dbReference type="AlphaFoldDB" id="A0A7W8P0T8"/>
<dbReference type="InterPro" id="IPR010982">
    <property type="entry name" value="Lambda_DNA-bd_dom_sf"/>
</dbReference>
<gene>
    <name evidence="3" type="ORF">HDG41_002578</name>
</gene>
<evidence type="ECO:0000259" key="2">
    <source>
        <dbReference type="PROSITE" id="PS50943"/>
    </source>
</evidence>
<reference evidence="3 4" key="1">
    <citation type="submission" date="2020-08" db="EMBL/GenBank/DDBJ databases">
        <title>Genomic Encyclopedia of Type Strains, Phase IV (KMG-V): Genome sequencing to study the core and pangenomes of soil and plant-associated prokaryotes.</title>
        <authorList>
            <person name="Whitman W."/>
        </authorList>
    </citation>
    <scope>NUCLEOTIDE SEQUENCE [LARGE SCALE GENOMIC DNA]</scope>
    <source>
        <strain evidence="3 4">JPY162</strain>
    </source>
</reference>
<accession>A0A7W8P0T8</accession>
<dbReference type="Pfam" id="PF06527">
    <property type="entry name" value="TniQ"/>
    <property type="match status" value="1"/>
</dbReference>
<dbReference type="EMBL" id="JACHDE010000003">
    <property type="protein sequence ID" value="MBB5400529.1"/>
    <property type="molecule type" value="Genomic_DNA"/>
</dbReference>
<protein>
    <submittedName>
        <fullName evidence="3">Transcriptional regulator with XRE-family HTH domain</fullName>
    </submittedName>
</protein>
<feature type="domain" description="HTH cro/C1-type" evidence="2">
    <location>
        <begin position="255"/>
        <end position="295"/>
    </location>
</feature>
<dbReference type="InterPro" id="IPR001387">
    <property type="entry name" value="Cro/C1-type_HTH"/>
</dbReference>
<dbReference type="CDD" id="cd00093">
    <property type="entry name" value="HTH_XRE"/>
    <property type="match status" value="1"/>
</dbReference>
<dbReference type="GO" id="GO:0003677">
    <property type="term" value="F:DNA binding"/>
    <property type="evidence" value="ECO:0007669"/>
    <property type="project" value="InterPro"/>
</dbReference>
<dbReference type="Proteomes" id="UP000592820">
    <property type="component" value="Unassembled WGS sequence"/>
</dbReference>
<organism evidence="3 4">
    <name type="scientific">Paraburkholderia youngii</name>
    <dbReference type="NCBI Taxonomy" id="2782701"/>
    <lineage>
        <taxon>Bacteria</taxon>
        <taxon>Pseudomonadati</taxon>
        <taxon>Pseudomonadota</taxon>
        <taxon>Betaproteobacteria</taxon>
        <taxon>Burkholderiales</taxon>
        <taxon>Burkholderiaceae</taxon>
        <taxon>Paraburkholderia</taxon>
    </lineage>
</organism>
<evidence type="ECO:0000313" key="3">
    <source>
        <dbReference type="EMBL" id="MBB5400529.1"/>
    </source>
</evidence>